<comment type="caution">
    <text evidence="13">The sequence shown here is derived from an EMBL/GenBank/DDBJ whole genome shotgun (WGS) entry which is preliminary data.</text>
</comment>
<evidence type="ECO:0000256" key="4">
    <source>
        <dbReference type="ARBA" id="ARBA00022617"/>
    </source>
</evidence>
<evidence type="ECO:0000256" key="3">
    <source>
        <dbReference type="ARBA" id="ARBA00010617"/>
    </source>
</evidence>
<evidence type="ECO:0000256" key="5">
    <source>
        <dbReference type="ARBA" id="ARBA00022692"/>
    </source>
</evidence>
<keyword evidence="10" id="KW-0503">Monooxygenase</keyword>
<evidence type="ECO:0000256" key="2">
    <source>
        <dbReference type="ARBA" id="ARBA00004370"/>
    </source>
</evidence>
<keyword evidence="11 12" id="KW-0472">Membrane</keyword>
<organism evidence="13 14">
    <name type="scientific">Apiospora rasikravindrae</name>
    <dbReference type="NCBI Taxonomy" id="990691"/>
    <lineage>
        <taxon>Eukaryota</taxon>
        <taxon>Fungi</taxon>
        <taxon>Dikarya</taxon>
        <taxon>Ascomycota</taxon>
        <taxon>Pezizomycotina</taxon>
        <taxon>Sordariomycetes</taxon>
        <taxon>Xylariomycetidae</taxon>
        <taxon>Amphisphaeriales</taxon>
        <taxon>Apiosporaceae</taxon>
        <taxon>Apiospora</taxon>
    </lineage>
</organism>
<dbReference type="Gene3D" id="1.10.630.10">
    <property type="entry name" value="Cytochrome P450"/>
    <property type="match status" value="1"/>
</dbReference>
<sequence>MPSQWPVDSPPHLYGAILIAPAVFTALLLSQARPLFLSLWKRFRCRIEGWAFLLNGREIMQDKYKQSNGTPFAIDAPENRYWVVSSPEQIKEMDAAPQAVLSLLGAAKDFLQPKYTMKEFDWMEEKQGTEGATLVKTLRNDLTGRLPMLLPEIRRSMTALVNSHFESVPPLKGPPARAGTFLMADPRTGAKSTSIFPIVRRAIAQSNAFIFFGRELSNNAEFIKAGISMVEHTVIISDVVRLLPHAVADPAGKFLAGRLGSSSIVYDALESLVAQRFEERDRARMGHEVPEYWDCVQWIMDNSPKTKPWTVQRVVHELMALWFGSVHITSVTACFALLDLCRHEEYVAPLQKEVENTGWEAFQKSGGKLFPLMDSFIKESSRLNPVECLSTRRKALKPFHFQDGTTIQKGQWVCTPLAGMSRDPKNHACPDEFHGFRFVEPEILNRYSAEVSTRDFQIPEGAGPAQFTDMSGLPFWGVGKMTCGGRFYASAAIKTLLGVFLTKWDLQLKDPDAKQHFAWRSWICPYESTKVVARPRV</sequence>
<dbReference type="CDD" id="cd11041">
    <property type="entry name" value="CYP503A1-like"/>
    <property type="match status" value="1"/>
</dbReference>
<evidence type="ECO:0000256" key="8">
    <source>
        <dbReference type="ARBA" id="ARBA00023002"/>
    </source>
</evidence>
<keyword evidence="4" id="KW-0349">Heme</keyword>
<feature type="transmembrane region" description="Helical" evidence="12">
    <location>
        <begin position="12"/>
        <end position="36"/>
    </location>
</feature>
<evidence type="ECO:0000256" key="1">
    <source>
        <dbReference type="ARBA" id="ARBA00001971"/>
    </source>
</evidence>
<keyword evidence="7 12" id="KW-1133">Transmembrane helix</keyword>
<evidence type="ECO:0000256" key="10">
    <source>
        <dbReference type="ARBA" id="ARBA00023033"/>
    </source>
</evidence>
<evidence type="ECO:0000256" key="12">
    <source>
        <dbReference type="SAM" id="Phobius"/>
    </source>
</evidence>
<comment type="subcellular location">
    <subcellularLocation>
        <location evidence="2">Membrane</location>
    </subcellularLocation>
</comment>
<dbReference type="InterPro" id="IPR036396">
    <property type="entry name" value="Cyt_P450_sf"/>
</dbReference>
<keyword evidence="8" id="KW-0560">Oxidoreductase</keyword>
<evidence type="ECO:0000256" key="9">
    <source>
        <dbReference type="ARBA" id="ARBA00023004"/>
    </source>
</evidence>
<evidence type="ECO:0000313" key="13">
    <source>
        <dbReference type="EMBL" id="KAK8039523.1"/>
    </source>
</evidence>
<evidence type="ECO:0008006" key="15">
    <source>
        <dbReference type="Google" id="ProtNLM"/>
    </source>
</evidence>
<keyword evidence="9" id="KW-0408">Iron</keyword>
<reference evidence="13 14" key="1">
    <citation type="submission" date="2023-01" db="EMBL/GenBank/DDBJ databases">
        <title>Analysis of 21 Apiospora genomes using comparative genomics revels a genus with tremendous synthesis potential of carbohydrate active enzymes and secondary metabolites.</title>
        <authorList>
            <person name="Sorensen T."/>
        </authorList>
    </citation>
    <scope>NUCLEOTIDE SEQUENCE [LARGE SCALE GENOMIC DNA]</scope>
    <source>
        <strain evidence="13 14">CBS 33761</strain>
    </source>
</reference>
<proteinExistence type="inferred from homology"/>
<dbReference type="InterPro" id="IPR002403">
    <property type="entry name" value="Cyt_P450_E_grp-IV"/>
</dbReference>
<evidence type="ECO:0000313" key="14">
    <source>
        <dbReference type="Proteomes" id="UP001444661"/>
    </source>
</evidence>
<dbReference type="EMBL" id="JAQQWK010000006">
    <property type="protein sequence ID" value="KAK8039523.1"/>
    <property type="molecule type" value="Genomic_DNA"/>
</dbReference>
<name>A0ABR1SYW4_9PEZI</name>
<evidence type="ECO:0000256" key="6">
    <source>
        <dbReference type="ARBA" id="ARBA00022723"/>
    </source>
</evidence>
<keyword evidence="14" id="KW-1185">Reference proteome</keyword>
<dbReference type="PRINTS" id="PR00465">
    <property type="entry name" value="EP450IV"/>
</dbReference>
<accession>A0ABR1SYW4</accession>
<keyword evidence="6" id="KW-0479">Metal-binding</keyword>
<dbReference type="Pfam" id="PF00067">
    <property type="entry name" value="p450"/>
    <property type="match status" value="1"/>
</dbReference>
<evidence type="ECO:0000256" key="7">
    <source>
        <dbReference type="ARBA" id="ARBA00022989"/>
    </source>
</evidence>
<dbReference type="SUPFAM" id="SSF48264">
    <property type="entry name" value="Cytochrome P450"/>
    <property type="match status" value="1"/>
</dbReference>
<comment type="similarity">
    <text evidence="3">Belongs to the cytochrome P450 family.</text>
</comment>
<dbReference type="PANTHER" id="PTHR46206:SF5">
    <property type="entry name" value="P450, PUTATIVE (EUROFUNG)-RELATED"/>
    <property type="match status" value="1"/>
</dbReference>
<dbReference type="InterPro" id="IPR001128">
    <property type="entry name" value="Cyt_P450"/>
</dbReference>
<comment type="cofactor">
    <cofactor evidence="1">
        <name>heme</name>
        <dbReference type="ChEBI" id="CHEBI:30413"/>
    </cofactor>
</comment>
<dbReference type="Proteomes" id="UP001444661">
    <property type="component" value="Unassembled WGS sequence"/>
</dbReference>
<gene>
    <name evidence="13" type="ORF">PG993_007934</name>
</gene>
<keyword evidence="5 12" id="KW-0812">Transmembrane</keyword>
<protein>
    <recommendedName>
        <fullName evidence="15">Cytochrome P450</fullName>
    </recommendedName>
</protein>
<dbReference type="PANTHER" id="PTHR46206">
    <property type="entry name" value="CYTOCHROME P450"/>
    <property type="match status" value="1"/>
</dbReference>
<evidence type="ECO:0000256" key="11">
    <source>
        <dbReference type="ARBA" id="ARBA00023136"/>
    </source>
</evidence>